<dbReference type="Proteomes" id="UP000236664">
    <property type="component" value="Unassembled WGS sequence"/>
</dbReference>
<dbReference type="OrthoDB" id="10398380at2759"/>
<dbReference type="AlphaFoldDB" id="A0A2K0W4Z2"/>
<sequence>MVVLKTQSEVGHAPPPQTPYSVITNLPGWDVARAIREGDPAPMKRLVHIYPRFMPTQYSA</sequence>
<comment type="caution">
    <text evidence="1">The sequence shown here is derived from an EMBL/GenBank/DDBJ whole genome shotgun (WGS) entry which is preliminary data.</text>
</comment>
<keyword evidence="2" id="KW-1185">Reference proteome</keyword>
<evidence type="ECO:0000313" key="1">
    <source>
        <dbReference type="EMBL" id="PNP77350.1"/>
    </source>
</evidence>
<proteinExistence type="predicted"/>
<accession>A0A2K0W4Z2</accession>
<gene>
    <name evidence="1" type="ORF">FNYG_09226</name>
</gene>
<dbReference type="EMBL" id="MTQA01000127">
    <property type="protein sequence ID" value="PNP77350.1"/>
    <property type="molecule type" value="Genomic_DNA"/>
</dbReference>
<reference evidence="1 2" key="1">
    <citation type="submission" date="2017-06" db="EMBL/GenBank/DDBJ databases">
        <title>Genome of Fusarium nygamai isolate CS10214.</title>
        <authorList>
            <person name="Gardiner D.M."/>
            <person name="Obanor F."/>
            <person name="Kazan K."/>
        </authorList>
    </citation>
    <scope>NUCLEOTIDE SEQUENCE [LARGE SCALE GENOMIC DNA]</scope>
    <source>
        <strain evidence="1 2">CS10214</strain>
    </source>
</reference>
<evidence type="ECO:0000313" key="2">
    <source>
        <dbReference type="Proteomes" id="UP000236664"/>
    </source>
</evidence>
<dbReference type="STRING" id="42673.A0A2K0W4Z2"/>
<protein>
    <submittedName>
        <fullName evidence="1">Uncharacterized protein</fullName>
    </submittedName>
</protein>
<organism evidence="1 2">
    <name type="scientific">Gibberella nygamai</name>
    <name type="common">Bean root rot disease fungus</name>
    <name type="synonym">Fusarium nygamai</name>
    <dbReference type="NCBI Taxonomy" id="42673"/>
    <lineage>
        <taxon>Eukaryota</taxon>
        <taxon>Fungi</taxon>
        <taxon>Dikarya</taxon>
        <taxon>Ascomycota</taxon>
        <taxon>Pezizomycotina</taxon>
        <taxon>Sordariomycetes</taxon>
        <taxon>Hypocreomycetidae</taxon>
        <taxon>Hypocreales</taxon>
        <taxon>Nectriaceae</taxon>
        <taxon>Fusarium</taxon>
        <taxon>Fusarium fujikuroi species complex</taxon>
    </lineage>
</organism>
<name>A0A2K0W4Z2_GIBNY</name>